<keyword evidence="1" id="KW-0732">Signal</keyword>
<proteinExistence type="predicted"/>
<comment type="caution">
    <text evidence="4">The sequence shown here is derived from an EMBL/GenBank/DDBJ whole genome shotgun (WGS) entry which is preliminary data.</text>
</comment>
<evidence type="ECO:0000259" key="3">
    <source>
        <dbReference type="PROSITE" id="PS51283"/>
    </source>
</evidence>
<dbReference type="InterPro" id="IPR035927">
    <property type="entry name" value="DUSP-like_sf"/>
</dbReference>
<feature type="domain" description="F-box" evidence="2">
    <location>
        <begin position="2"/>
        <end position="53"/>
    </location>
</feature>
<dbReference type="EMBL" id="CAIX01000016">
    <property type="protein sequence ID" value="CCI41190.1"/>
    <property type="molecule type" value="Genomic_DNA"/>
</dbReference>
<dbReference type="PROSITE" id="PS50181">
    <property type="entry name" value="FBOX"/>
    <property type="match status" value="1"/>
</dbReference>
<dbReference type="OrthoDB" id="58216at2759"/>
<evidence type="ECO:0000259" key="2">
    <source>
        <dbReference type="PROSITE" id="PS50181"/>
    </source>
</evidence>
<dbReference type="InterPro" id="IPR036047">
    <property type="entry name" value="F-box-like_dom_sf"/>
</dbReference>
<name>A0A024G345_9STRA</name>
<evidence type="ECO:0008006" key="6">
    <source>
        <dbReference type="Google" id="ProtNLM"/>
    </source>
</evidence>
<dbReference type="CDD" id="cd09917">
    <property type="entry name" value="F-box_SF"/>
    <property type="match status" value="1"/>
</dbReference>
<dbReference type="PROSITE" id="PS51283">
    <property type="entry name" value="DUSP"/>
    <property type="match status" value="1"/>
</dbReference>
<organism evidence="4 5">
    <name type="scientific">Albugo candida</name>
    <dbReference type="NCBI Taxonomy" id="65357"/>
    <lineage>
        <taxon>Eukaryota</taxon>
        <taxon>Sar</taxon>
        <taxon>Stramenopiles</taxon>
        <taxon>Oomycota</taxon>
        <taxon>Peronosporomycetes</taxon>
        <taxon>Albuginales</taxon>
        <taxon>Albuginaceae</taxon>
        <taxon>Albugo</taxon>
    </lineage>
</organism>
<evidence type="ECO:0000256" key="1">
    <source>
        <dbReference type="SAM" id="SignalP"/>
    </source>
</evidence>
<dbReference type="InParanoid" id="A0A024G345"/>
<sequence length="425" mass="49623">MLIVMEHLPFGALLTIFRCLSAHDIARLNQTSKRLNVTEVDVQKAIDELIKNRFGTNCSFVLNDEYVWPRTAFVLKCGEMAQMKTFFTSVYNNDEHFQQRSLRASHTNYVIVSKAWILALKKRCHLYDQYLQQFKTSKRKKKKQARLNELCYAEFSSTYVKKEHLISDELKDSLSCKHESLKPFASCIGRYKRAFIPTKAWDKMKLLIDSRSSEPGGLFPGGTTDCWECVLEMRMQEEEREREKQERFIEHTGDSNQLLSLLGRKTGFPNQLFAPDGHLLHDYNVVFDMPEYYLVPRSWLFRWRNYVRANEDTVPGPIMNAELICVAHKTLIPPMYLTLFLSGFTMDEAIRATQSADLQASCMYEIVTEEEYKALCDRYSCEFAVSFTVENGSFHWMIPECHICRYGMGCHVDHKRRYGGKSRQR</sequence>
<feature type="chain" id="PRO_5001529431" description="DUSP domain-containing protein" evidence="1">
    <location>
        <begin position="23"/>
        <end position="425"/>
    </location>
</feature>
<evidence type="ECO:0000313" key="5">
    <source>
        <dbReference type="Proteomes" id="UP000053237"/>
    </source>
</evidence>
<dbReference type="Proteomes" id="UP000053237">
    <property type="component" value="Unassembled WGS sequence"/>
</dbReference>
<evidence type="ECO:0000313" key="4">
    <source>
        <dbReference type="EMBL" id="CCI41190.1"/>
    </source>
</evidence>
<reference evidence="4 5" key="1">
    <citation type="submission" date="2012-05" db="EMBL/GenBank/DDBJ databases">
        <title>Recombination and specialization in a pathogen metapopulation.</title>
        <authorList>
            <person name="Gardiner A."/>
            <person name="Kemen E."/>
            <person name="Schultz-Larsen T."/>
            <person name="MacLean D."/>
            <person name="Van Oosterhout C."/>
            <person name="Jones J.D.G."/>
        </authorList>
    </citation>
    <scope>NUCLEOTIDE SEQUENCE [LARGE SCALE GENOMIC DNA]</scope>
    <source>
        <strain evidence="4 5">Ac Nc2</strain>
    </source>
</reference>
<dbReference type="InterPro" id="IPR001810">
    <property type="entry name" value="F-box_dom"/>
</dbReference>
<dbReference type="SUPFAM" id="SSF81383">
    <property type="entry name" value="F-box domain"/>
    <property type="match status" value="1"/>
</dbReference>
<feature type="domain" description="DUSP" evidence="3">
    <location>
        <begin position="271"/>
        <end position="394"/>
    </location>
</feature>
<gene>
    <name evidence="4" type="ORF">BN9_019740</name>
</gene>
<dbReference type="Pfam" id="PF06337">
    <property type="entry name" value="DUSP"/>
    <property type="match status" value="1"/>
</dbReference>
<protein>
    <recommendedName>
        <fullName evidence="6">DUSP domain-containing protein</fullName>
    </recommendedName>
</protein>
<dbReference type="SUPFAM" id="SSF143791">
    <property type="entry name" value="DUSP-like"/>
    <property type="match status" value="1"/>
</dbReference>
<dbReference type="GO" id="GO:0004843">
    <property type="term" value="F:cysteine-type deubiquitinase activity"/>
    <property type="evidence" value="ECO:0007669"/>
    <property type="project" value="InterPro"/>
</dbReference>
<feature type="signal peptide" evidence="1">
    <location>
        <begin position="1"/>
        <end position="22"/>
    </location>
</feature>
<dbReference type="AlphaFoldDB" id="A0A024G345"/>
<keyword evidence="5" id="KW-1185">Reference proteome</keyword>
<dbReference type="Gene3D" id="3.30.2230.10">
    <property type="entry name" value="DUSP-like"/>
    <property type="match status" value="1"/>
</dbReference>
<accession>A0A024G345</accession>
<dbReference type="InterPro" id="IPR006615">
    <property type="entry name" value="Pept_C19_DUSP"/>
</dbReference>